<dbReference type="GO" id="GO:0016787">
    <property type="term" value="F:hydrolase activity"/>
    <property type="evidence" value="ECO:0007669"/>
    <property type="project" value="UniProtKB-KW"/>
</dbReference>
<comment type="caution">
    <text evidence="4">The sequence shown here is derived from an EMBL/GenBank/DDBJ whole genome shotgun (WGS) entry which is preliminary data.</text>
</comment>
<evidence type="ECO:0000256" key="2">
    <source>
        <dbReference type="PIRSR" id="PIRSR605754-1"/>
    </source>
</evidence>
<keyword evidence="3" id="KW-0812">Transmembrane</keyword>
<evidence type="ECO:0000313" key="5">
    <source>
        <dbReference type="Proteomes" id="UP000032120"/>
    </source>
</evidence>
<keyword evidence="5" id="KW-1185">Reference proteome</keyword>
<gene>
    <name evidence="4" type="ORF">SD72_16345</name>
</gene>
<dbReference type="Proteomes" id="UP000032120">
    <property type="component" value="Unassembled WGS sequence"/>
</dbReference>
<dbReference type="InterPro" id="IPR023365">
    <property type="entry name" value="Sortase_dom-sf"/>
</dbReference>
<dbReference type="SUPFAM" id="SSF63817">
    <property type="entry name" value="Sortase"/>
    <property type="match status" value="1"/>
</dbReference>
<feature type="active site" description="Proton donor/acceptor" evidence="2">
    <location>
        <position position="142"/>
    </location>
</feature>
<keyword evidence="1" id="KW-0378">Hydrolase</keyword>
<feature type="transmembrane region" description="Helical" evidence="3">
    <location>
        <begin position="21"/>
        <end position="39"/>
    </location>
</feature>
<dbReference type="RefSeq" id="WP_042545534.1">
    <property type="nucleotide sequence ID" value="NZ_JXSQ01000050.1"/>
</dbReference>
<dbReference type="EMBL" id="JXSQ01000050">
    <property type="protein sequence ID" value="KIP51279.1"/>
    <property type="molecule type" value="Genomic_DNA"/>
</dbReference>
<feature type="active site" description="Acyl-thioester intermediate" evidence="2">
    <location>
        <position position="211"/>
    </location>
</feature>
<name>A0A0D0IHX4_9MICO</name>
<sequence>MNEALSPGRRRRRARLSPLTVIGELLIVGGIAVFGYIVWQPWHTGLVVTGKQVELTQSTSAEWDAEAANRPPFDGVIPVPEVPPIGEVFGQLHVPAFGTTFANAVGEGTGWWETLNYEDKGIGRYPNSAMPGENGNFALAAHRSGGYITPFKEVMNLRVGDPLFFETSDGWYTYRFRSLEYVWPTEGDVLNSFPRMDGIEPTDQIMTLTTCHPKNWGTDERAIAYTVFESFQPRSDGPPAELIELNPAIAGGNA</sequence>
<dbReference type="OrthoDB" id="5242879at2"/>
<keyword evidence="3" id="KW-1133">Transmembrane helix</keyword>
<evidence type="ECO:0000256" key="3">
    <source>
        <dbReference type="SAM" id="Phobius"/>
    </source>
</evidence>
<dbReference type="InterPro" id="IPR053465">
    <property type="entry name" value="Sortase_Class_E"/>
</dbReference>
<proteinExistence type="predicted"/>
<protein>
    <submittedName>
        <fullName evidence="4">Sortase</fullName>
    </submittedName>
</protein>
<accession>A0A0D0IHX4</accession>
<dbReference type="InterPro" id="IPR005754">
    <property type="entry name" value="Sortase"/>
</dbReference>
<dbReference type="Pfam" id="PF04203">
    <property type="entry name" value="Sortase"/>
    <property type="match status" value="1"/>
</dbReference>
<dbReference type="CDD" id="cd05830">
    <property type="entry name" value="Sortase_E"/>
    <property type="match status" value="1"/>
</dbReference>
<dbReference type="InterPro" id="IPR042003">
    <property type="entry name" value="Sortase_E"/>
</dbReference>
<evidence type="ECO:0000313" key="4">
    <source>
        <dbReference type="EMBL" id="KIP51279.1"/>
    </source>
</evidence>
<keyword evidence="3" id="KW-0472">Membrane</keyword>
<dbReference type="NCBIfam" id="NF033747">
    <property type="entry name" value="class_E_sortase"/>
    <property type="match status" value="1"/>
</dbReference>
<dbReference type="Gene3D" id="2.40.260.10">
    <property type="entry name" value="Sortase"/>
    <property type="match status" value="1"/>
</dbReference>
<evidence type="ECO:0000256" key="1">
    <source>
        <dbReference type="ARBA" id="ARBA00022801"/>
    </source>
</evidence>
<organism evidence="4 5">
    <name type="scientific">Leucobacter komagatae</name>
    <dbReference type="NCBI Taxonomy" id="55969"/>
    <lineage>
        <taxon>Bacteria</taxon>
        <taxon>Bacillati</taxon>
        <taxon>Actinomycetota</taxon>
        <taxon>Actinomycetes</taxon>
        <taxon>Micrococcales</taxon>
        <taxon>Microbacteriaceae</taxon>
        <taxon>Leucobacter</taxon>
    </lineage>
</organism>
<dbReference type="NCBIfam" id="TIGR01076">
    <property type="entry name" value="sortase_fam"/>
    <property type="match status" value="1"/>
</dbReference>
<dbReference type="AlphaFoldDB" id="A0A0D0IHX4"/>
<reference evidence="4 5" key="1">
    <citation type="submission" date="2015-01" db="EMBL/GenBank/DDBJ databases">
        <title>Draft genome sequence of Leucobacter komagatae strain VKM ST2845.</title>
        <authorList>
            <person name="Karlyshev A.V."/>
            <person name="Kudryashova E.B."/>
        </authorList>
    </citation>
    <scope>NUCLEOTIDE SEQUENCE [LARGE SCALE GENOMIC DNA]</scope>
    <source>
        <strain evidence="4 5">VKM ST2845</strain>
    </source>
</reference>